<keyword evidence="1" id="KW-0812">Transmembrane</keyword>
<sequence>MVIVLTRRFRRGVYGVFYAELATRYPVNAGEAAYVDAGFGWPLLASLVGGFVALSGMVSASAVAVGASGYLGGLTGLSSPVLIVAIVGTMGLIAWWGINQSVKVAGAITLLEIFGLVFVIAWGFGMSERSGGFNG</sequence>
<evidence type="ECO:0000256" key="1">
    <source>
        <dbReference type="SAM" id="Phobius"/>
    </source>
</evidence>
<dbReference type="AlphaFoldDB" id="A0A238KL83"/>
<keyword evidence="1" id="KW-1133">Transmembrane helix</keyword>
<accession>A0A238KL83</accession>
<protein>
    <submittedName>
        <fullName evidence="2">Uncharacterized protein</fullName>
    </submittedName>
</protein>
<proteinExistence type="predicted"/>
<feature type="transmembrane region" description="Helical" evidence="1">
    <location>
        <begin position="43"/>
        <end position="65"/>
    </location>
</feature>
<dbReference type="OrthoDB" id="7065842at2"/>
<dbReference type="RefSeq" id="WP_093997344.1">
    <property type="nucleotide sequence ID" value="NZ_FXYD01000005.1"/>
</dbReference>
<feature type="transmembrane region" description="Helical" evidence="1">
    <location>
        <begin position="77"/>
        <end position="98"/>
    </location>
</feature>
<keyword evidence="1" id="KW-0472">Membrane</keyword>
<gene>
    <name evidence="2" type="ORF">OCA8868_02987</name>
</gene>
<organism evidence="2 3">
    <name type="scientific">Octadecabacter ascidiaceicola</name>
    <dbReference type="NCBI Taxonomy" id="1655543"/>
    <lineage>
        <taxon>Bacteria</taxon>
        <taxon>Pseudomonadati</taxon>
        <taxon>Pseudomonadota</taxon>
        <taxon>Alphaproteobacteria</taxon>
        <taxon>Rhodobacterales</taxon>
        <taxon>Roseobacteraceae</taxon>
        <taxon>Octadecabacter</taxon>
    </lineage>
</organism>
<dbReference type="Proteomes" id="UP000203464">
    <property type="component" value="Unassembled WGS sequence"/>
</dbReference>
<feature type="transmembrane region" description="Helical" evidence="1">
    <location>
        <begin position="104"/>
        <end position="124"/>
    </location>
</feature>
<dbReference type="Gene3D" id="1.20.1740.10">
    <property type="entry name" value="Amino acid/polyamine transporter I"/>
    <property type="match status" value="1"/>
</dbReference>
<evidence type="ECO:0000313" key="2">
    <source>
        <dbReference type="EMBL" id="SMX43551.1"/>
    </source>
</evidence>
<reference evidence="3" key="1">
    <citation type="submission" date="2017-05" db="EMBL/GenBank/DDBJ databases">
        <authorList>
            <person name="Rodrigo-Torres L."/>
            <person name="Arahal R. D."/>
            <person name="Lucena T."/>
        </authorList>
    </citation>
    <scope>NUCLEOTIDE SEQUENCE [LARGE SCALE GENOMIC DNA]</scope>
    <source>
        <strain evidence="3">CECT 8868</strain>
    </source>
</reference>
<dbReference type="EMBL" id="FXYD01000005">
    <property type="protein sequence ID" value="SMX43551.1"/>
    <property type="molecule type" value="Genomic_DNA"/>
</dbReference>
<evidence type="ECO:0000313" key="3">
    <source>
        <dbReference type="Proteomes" id="UP000203464"/>
    </source>
</evidence>
<name>A0A238KL83_9RHOB</name>
<keyword evidence="3" id="KW-1185">Reference proteome</keyword>